<organism evidence="2 3">
    <name type="scientific">Candidatus Rhodoblastus alkanivorans</name>
    <dbReference type="NCBI Taxonomy" id="2954117"/>
    <lineage>
        <taxon>Bacteria</taxon>
        <taxon>Pseudomonadati</taxon>
        <taxon>Pseudomonadota</taxon>
        <taxon>Alphaproteobacteria</taxon>
        <taxon>Hyphomicrobiales</taxon>
        <taxon>Rhodoblastaceae</taxon>
        <taxon>Rhodoblastus</taxon>
    </lineage>
</organism>
<sequence length="191" mass="21255">MFARVRVIAAVLSWLATGQSGATAAVSALDGVKDIVLHARDGKHIVIGRVTFTPQGDKARFRIDFDDSKFTQYFLSMREFKCVEGPEVLCHVPYPYPNPAVVTASDLSWLEHALLFFYKSPADYGAKMSHGLIYSLSVNGDRLTGKPESIDLDEIAIPPDDQSAAFFTGDHRYEIQPGARWIENLTIEPHR</sequence>
<gene>
    <name evidence="2" type="ORF">K2U94_15630</name>
</gene>
<dbReference type="Proteomes" id="UP001139104">
    <property type="component" value="Unassembled WGS sequence"/>
</dbReference>
<reference evidence="2" key="1">
    <citation type="journal article" date="2022" name="ISME J.">
        <title>Identification of active gaseous-alkane degraders at natural gas seeps.</title>
        <authorList>
            <person name="Farhan Ul Haque M."/>
            <person name="Hernandez M."/>
            <person name="Crombie A.T."/>
            <person name="Murrell J.C."/>
        </authorList>
    </citation>
    <scope>NUCLEOTIDE SEQUENCE</scope>
    <source>
        <strain evidence="2">PC2</strain>
    </source>
</reference>
<evidence type="ECO:0000313" key="2">
    <source>
        <dbReference type="EMBL" id="MCI4684174.1"/>
    </source>
</evidence>
<feature type="chain" id="PRO_5046978449" evidence="1">
    <location>
        <begin position="25"/>
        <end position="191"/>
    </location>
</feature>
<keyword evidence="1" id="KW-0732">Signal</keyword>
<dbReference type="RefSeq" id="WP_243068082.1">
    <property type="nucleotide sequence ID" value="NZ_JAIVFK010000015.1"/>
</dbReference>
<name>A0ABS9Z907_9HYPH</name>
<dbReference type="EMBL" id="JAIVFP010000001">
    <property type="protein sequence ID" value="MCI4684174.1"/>
    <property type="molecule type" value="Genomic_DNA"/>
</dbReference>
<evidence type="ECO:0000256" key="1">
    <source>
        <dbReference type="SAM" id="SignalP"/>
    </source>
</evidence>
<accession>A0ABS9Z907</accession>
<evidence type="ECO:0000313" key="3">
    <source>
        <dbReference type="Proteomes" id="UP001139104"/>
    </source>
</evidence>
<keyword evidence="3" id="KW-1185">Reference proteome</keyword>
<feature type="signal peptide" evidence="1">
    <location>
        <begin position="1"/>
        <end position="24"/>
    </location>
</feature>
<comment type="caution">
    <text evidence="2">The sequence shown here is derived from an EMBL/GenBank/DDBJ whole genome shotgun (WGS) entry which is preliminary data.</text>
</comment>
<proteinExistence type="predicted"/>
<protein>
    <submittedName>
        <fullName evidence="2">Uncharacterized protein</fullName>
    </submittedName>
</protein>